<feature type="region of interest" description="Disordered" evidence="1">
    <location>
        <begin position="50"/>
        <end position="80"/>
    </location>
</feature>
<evidence type="ECO:0008006" key="6">
    <source>
        <dbReference type="Google" id="ProtNLM"/>
    </source>
</evidence>
<evidence type="ECO:0000313" key="4">
    <source>
        <dbReference type="EMBL" id="WFD46465.1"/>
    </source>
</evidence>
<feature type="domain" description="CUE" evidence="3">
    <location>
        <begin position="81"/>
        <end position="124"/>
    </location>
</feature>
<dbReference type="CDD" id="cd14279">
    <property type="entry name" value="CUE"/>
    <property type="match status" value="1"/>
</dbReference>
<dbReference type="PANTHER" id="PTHR46535:SF1">
    <property type="entry name" value="NEDD4-BINDING PROTEIN 2"/>
    <property type="match status" value="1"/>
</dbReference>
<accession>A0ABY8ELM9</accession>
<evidence type="ECO:0000256" key="1">
    <source>
        <dbReference type="SAM" id="MobiDB-lite"/>
    </source>
</evidence>
<dbReference type="Proteomes" id="UP000818624">
    <property type="component" value="Chromosome 1"/>
</dbReference>
<dbReference type="SUPFAM" id="SSF160443">
    <property type="entry name" value="SMR domain-like"/>
    <property type="match status" value="1"/>
</dbReference>
<feature type="domain" description="Smr" evidence="2">
    <location>
        <begin position="533"/>
        <end position="609"/>
    </location>
</feature>
<evidence type="ECO:0000313" key="5">
    <source>
        <dbReference type="Proteomes" id="UP000818624"/>
    </source>
</evidence>
<dbReference type="InterPro" id="IPR002625">
    <property type="entry name" value="Smr_dom"/>
</dbReference>
<evidence type="ECO:0000259" key="3">
    <source>
        <dbReference type="PROSITE" id="PS51140"/>
    </source>
</evidence>
<dbReference type="InterPro" id="IPR036063">
    <property type="entry name" value="Smr_dom_sf"/>
</dbReference>
<evidence type="ECO:0000259" key="2">
    <source>
        <dbReference type="PROSITE" id="PS50828"/>
    </source>
</evidence>
<dbReference type="Pfam" id="PF01713">
    <property type="entry name" value="Smr"/>
    <property type="match status" value="1"/>
</dbReference>
<keyword evidence="5" id="KW-1185">Reference proteome</keyword>
<feature type="compositionally biased region" description="Basic and acidic residues" evidence="1">
    <location>
        <begin position="70"/>
        <end position="80"/>
    </location>
</feature>
<sequence>MDDSGGTDALVRQFCPPLDPSLVLALSSESDRPGEETIQILSDLAEAARVEEAADATQPADTPAPVLDEEATKETEEHDYEKDSLLNFLAQSFPNKALTALRKSLDEAQGDVDVAMDALLAQDMLNLDMGEKSAPKKGGLDYDALASGMQRKKPSKSKAKAGGNRKAQTVSLTDQRSAHHIYADRRTIATSSSQRSRAPSPPVVAEEGLDDAEFARRLQNAEKDALAANEKLVGDQQWLLASSTLTQLATLLDVPQTKIQSIFNQASFNLHVTMARAMAYAAAQPTAVAAQQMPDFPVMCETLTSITGGDSRVIAEVLAATKGEQSAALDLLQLREVVAAAADGVYNRPDLLDPTAKLASDDPSVALYTPTITQKRQVGTGPAPRWMDANDRTYAGRSARAAASTPSSTSLAKDALLQGQTAVVLPASAQQVELSAVAAEPDLGGTFSKEECQLRVAELREKRDAALRQAAVSARRYRGASATLGGAASVYAEEARKYDAAARRWQMRAASALVEQRQTDMAIDGRVTEMERIDLHGLTVHEALTVVQQKLARSRPSGARTFLEIITGRGVHSRHNVSVLRPALVRYLQQRGYTVDSTSNPGALYVKQVR</sequence>
<feature type="compositionally biased region" description="Polar residues" evidence="1">
    <location>
        <begin position="166"/>
        <end position="175"/>
    </location>
</feature>
<feature type="region of interest" description="Disordered" evidence="1">
    <location>
        <begin position="132"/>
        <end position="206"/>
    </location>
</feature>
<organism evidence="4 5">
    <name type="scientific">Malassezia furfur</name>
    <name type="common">Pityriasis versicolor infection agent</name>
    <name type="synonym">Pityrosporum furfur</name>
    <dbReference type="NCBI Taxonomy" id="55194"/>
    <lineage>
        <taxon>Eukaryota</taxon>
        <taxon>Fungi</taxon>
        <taxon>Dikarya</taxon>
        <taxon>Basidiomycota</taxon>
        <taxon>Ustilaginomycotina</taxon>
        <taxon>Malasseziomycetes</taxon>
        <taxon>Malasseziales</taxon>
        <taxon>Malasseziaceae</taxon>
        <taxon>Malassezia</taxon>
    </lineage>
</organism>
<proteinExistence type="predicted"/>
<dbReference type="PANTHER" id="PTHR46535">
    <property type="entry name" value="NEDD4-BINDING PROTEIN 2"/>
    <property type="match status" value="1"/>
</dbReference>
<dbReference type="Gene3D" id="3.30.1370.110">
    <property type="match status" value="1"/>
</dbReference>
<gene>
    <name evidence="4" type="ORF">GLX27_001100</name>
</gene>
<dbReference type="SMART" id="SM00463">
    <property type="entry name" value="SMR"/>
    <property type="match status" value="1"/>
</dbReference>
<dbReference type="EMBL" id="CP046234">
    <property type="protein sequence ID" value="WFD46465.1"/>
    <property type="molecule type" value="Genomic_DNA"/>
</dbReference>
<dbReference type="PROSITE" id="PS51140">
    <property type="entry name" value="CUE"/>
    <property type="match status" value="1"/>
</dbReference>
<reference evidence="4 5" key="1">
    <citation type="journal article" date="2020" name="Elife">
        <title>Loss of centromere function drives karyotype evolution in closely related Malassezia species.</title>
        <authorList>
            <person name="Sankaranarayanan S.R."/>
            <person name="Ianiri G."/>
            <person name="Coelho M.A."/>
            <person name="Reza M.H."/>
            <person name="Thimmappa B.C."/>
            <person name="Ganguly P."/>
            <person name="Vadnala R.N."/>
            <person name="Sun S."/>
            <person name="Siddharthan R."/>
            <person name="Tellgren-Roth C."/>
            <person name="Dawson T.L."/>
            <person name="Heitman J."/>
            <person name="Sanyal K."/>
        </authorList>
    </citation>
    <scope>NUCLEOTIDE SEQUENCE [LARGE SCALE GENOMIC DNA]</scope>
    <source>
        <strain evidence="4">CBS14141</strain>
    </source>
</reference>
<name>A0ABY8ELM9_MALFU</name>
<dbReference type="InterPro" id="IPR003892">
    <property type="entry name" value="CUE"/>
</dbReference>
<feature type="compositionally biased region" description="Basic residues" evidence="1">
    <location>
        <begin position="150"/>
        <end position="159"/>
    </location>
</feature>
<protein>
    <recommendedName>
        <fullName evidence="6">Smr domain-containing protein</fullName>
    </recommendedName>
</protein>
<dbReference type="InterPro" id="IPR052772">
    <property type="entry name" value="Endo/PolyKinase_Domain-Protein"/>
</dbReference>
<dbReference type="PROSITE" id="PS50828">
    <property type="entry name" value="SMR"/>
    <property type="match status" value="1"/>
</dbReference>
<feature type="compositionally biased region" description="Low complexity" evidence="1">
    <location>
        <begin position="55"/>
        <end position="65"/>
    </location>
</feature>